<proteinExistence type="predicted"/>
<feature type="region of interest" description="Disordered" evidence="1">
    <location>
        <begin position="703"/>
        <end position="786"/>
    </location>
</feature>
<reference evidence="2 3" key="1">
    <citation type="journal article" name="Sci. Rep.">
        <title>Genome-scale phylogenetic analyses confirm Olpidium as the closest living zoosporic fungus to the non-flagellated, terrestrial fungi.</title>
        <authorList>
            <person name="Chang Y."/>
            <person name="Rochon D."/>
            <person name="Sekimoto S."/>
            <person name="Wang Y."/>
            <person name="Chovatia M."/>
            <person name="Sandor L."/>
            <person name="Salamov A."/>
            <person name="Grigoriev I.V."/>
            <person name="Stajich J.E."/>
            <person name="Spatafora J.W."/>
        </authorList>
    </citation>
    <scope>NUCLEOTIDE SEQUENCE [LARGE SCALE GENOMIC DNA]</scope>
    <source>
        <strain evidence="2">S191</strain>
    </source>
</reference>
<dbReference type="EMBL" id="JAEFCI010010951">
    <property type="protein sequence ID" value="KAG5456910.1"/>
    <property type="molecule type" value="Genomic_DNA"/>
</dbReference>
<organism evidence="2 3">
    <name type="scientific">Olpidium bornovanus</name>
    <dbReference type="NCBI Taxonomy" id="278681"/>
    <lineage>
        <taxon>Eukaryota</taxon>
        <taxon>Fungi</taxon>
        <taxon>Fungi incertae sedis</taxon>
        <taxon>Olpidiomycota</taxon>
        <taxon>Olpidiomycotina</taxon>
        <taxon>Olpidiomycetes</taxon>
        <taxon>Olpidiales</taxon>
        <taxon>Olpidiaceae</taxon>
        <taxon>Olpidium</taxon>
    </lineage>
</organism>
<evidence type="ECO:0000313" key="2">
    <source>
        <dbReference type="EMBL" id="KAG5456910.1"/>
    </source>
</evidence>
<accession>A0A8H7ZPK0</accession>
<feature type="non-terminal residue" evidence="2">
    <location>
        <position position="1"/>
    </location>
</feature>
<protein>
    <submittedName>
        <fullName evidence="2">Uncharacterized protein</fullName>
    </submittedName>
</protein>
<feature type="compositionally biased region" description="Basic and acidic residues" evidence="1">
    <location>
        <begin position="759"/>
        <end position="773"/>
    </location>
</feature>
<name>A0A8H7ZPK0_9FUNG</name>
<keyword evidence="3" id="KW-1185">Reference proteome</keyword>
<gene>
    <name evidence="2" type="ORF">BJ554DRAFT_3213</name>
</gene>
<feature type="region of interest" description="Disordered" evidence="1">
    <location>
        <begin position="255"/>
        <end position="283"/>
    </location>
</feature>
<sequence>GVRRRHGRERAVCGAAAPRRVGGGRERLAAAFAPREPQLGAQLVREPATHVEERGGGAGFRLPVEEGAGLVVARPARRERGAQIEKADAGRDELEHVDAGRGQLERVAGAVRGRDDPPFPLQQPQRLLDEPVVQAEQRRVRAARGGAGADGARAVEREAVPVGDVPALHLLQSVGEDRLEAPGALQGVGKRGEIGAAHGLRDLPADLQEREPPVRAGEGEQVRVVEVDAGQAADLARLRFRRRRGEPLPVFEKPQHVAQEGRPAAPPGRPLAGAQRAGLHPPGARVVRRVPAAEGDDRRGIQGLVAVAAGDCLLECVEIGAFHGPGQARGRPAVRAAAGELGREGAFGAGRRRRRRAGVAGLGAEARSDQAAGAAVAGAGGLRRSGAGGGGLGGGLGGEGSAGESGQTVVAQVQRERAPYVEPRHRDPPLALEHLQRAAEDAVAQPRRVPGPRWAAEAAAADGADQGEAAAGGVGEVAARGRDGGRGVEVLDADGAGQQLVDAVEAPHRQRAQGFRVRGRAGEAFEPADAVGAAQEVGQVAVVEVDGLGAVQVHPRGRQPAGRLEEGQGGAEEGGAVAVLVGAGVAALGADAGPLQGQEARLVQDVAAAEQRERLGVEEAGAEAGLELVAEQVGAAELDGARDGLGGPPHVSAGGAVGVGVGVGVGEAGPELRRNQAEQRRVVEVHGPRAVLVEEGRHGGKVFLFRGGGGGGGGRGRRHEGEDGGGGGGGSSEEQAGGAGLHGPTVAEGRRARVANWRRGGERGRGRERERNQKSVWLKPSRKGRKRGRKRNFFFFLF</sequence>
<evidence type="ECO:0000313" key="3">
    <source>
        <dbReference type="Proteomes" id="UP000673691"/>
    </source>
</evidence>
<feature type="compositionally biased region" description="Gly residues" evidence="1">
    <location>
        <begin position="724"/>
        <end position="741"/>
    </location>
</feature>
<feature type="compositionally biased region" description="Low complexity" evidence="1">
    <location>
        <begin position="270"/>
        <end position="279"/>
    </location>
</feature>
<evidence type="ECO:0000256" key="1">
    <source>
        <dbReference type="SAM" id="MobiDB-lite"/>
    </source>
</evidence>
<dbReference type="AlphaFoldDB" id="A0A8H7ZPK0"/>
<dbReference type="Proteomes" id="UP000673691">
    <property type="component" value="Unassembled WGS sequence"/>
</dbReference>
<comment type="caution">
    <text evidence="2">The sequence shown here is derived from an EMBL/GenBank/DDBJ whole genome shotgun (WGS) entry which is preliminary data.</text>
</comment>